<keyword evidence="1" id="KW-0472">Membrane</keyword>
<gene>
    <name evidence="2" type="ORF">SAMN04488036_1168</name>
</gene>
<keyword evidence="1" id="KW-0812">Transmembrane</keyword>
<dbReference type="RefSeq" id="WP_139216263.1">
    <property type="nucleotide sequence ID" value="NZ_FOSZ01000016.1"/>
</dbReference>
<keyword evidence="1" id="KW-1133">Transmembrane helix</keyword>
<proteinExistence type="predicted"/>
<protein>
    <submittedName>
        <fullName evidence="2">Uncharacterized protein</fullName>
    </submittedName>
</protein>
<sequence length="196" mass="21877">MAKQLNLSATWHDDTLRVAWNDVKANDQNKSIQWVIGLVWFPLFLVSMFTAVSGGGFAFMGILMVALIVTVIWFRSGSTTVPNHVNFGTQAVTFKGRNYATTEITRFDYGVKSQLTGITPQKDGNGNSMSDPSLIRMWINDSAPVTISENNWSFDVCHEIRDALAKALDAIRNVEKKQSQEKEFGEVNGDFGMPDY</sequence>
<evidence type="ECO:0000313" key="2">
    <source>
        <dbReference type="EMBL" id="SFL44109.1"/>
    </source>
</evidence>
<accession>A0A1I4HPF4</accession>
<name>A0A1I4HPF4_9RHOB</name>
<keyword evidence="3" id="KW-1185">Reference proteome</keyword>
<feature type="transmembrane region" description="Helical" evidence="1">
    <location>
        <begin position="57"/>
        <end position="74"/>
    </location>
</feature>
<evidence type="ECO:0000256" key="1">
    <source>
        <dbReference type="SAM" id="Phobius"/>
    </source>
</evidence>
<dbReference type="Proteomes" id="UP000198851">
    <property type="component" value="Unassembled WGS sequence"/>
</dbReference>
<feature type="transmembrane region" description="Helical" evidence="1">
    <location>
        <begin position="34"/>
        <end position="51"/>
    </location>
</feature>
<dbReference type="AlphaFoldDB" id="A0A1I4HPF4"/>
<evidence type="ECO:0000313" key="3">
    <source>
        <dbReference type="Proteomes" id="UP000198851"/>
    </source>
</evidence>
<reference evidence="3" key="1">
    <citation type="submission" date="2016-10" db="EMBL/GenBank/DDBJ databases">
        <authorList>
            <person name="Varghese N."/>
            <person name="Submissions S."/>
        </authorList>
    </citation>
    <scope>NUCLEOTIDE SEQUENCE [LARGE SCALE GENOMIC DNA]</scope>
    <source>
        <strain evidence="3">DSM 28453</strain>
    </source>
</reference>
<organism evidence="2 3">
    <name type="scientific">Shimia haliotis</name>
    <dbReference type="NCBI Taxonomy" id="1280847"/>
    <lineage>
        <taxon>Bacteria</taxon>
        <taxon>Pseudomonadati</taxon>
        <taxon>Pseudomonadota</taxon>
        <taxon>Alphaproteobacteria</taxon>
        <taxon>Rhodobacterales</taxon>
        <taxon>Roseobacteraceae</taxon>
    </lineage>
</organism>
<dbReference type="OrthoDB" id="9989039at2"/>
<dbReference type="EMBL" id="FOSZ01000016">
    <property type="protein sequence ID" value="SFL44109.1"/>
    <property type="molecule type" value="Genomic_DNA"/>
</dbReference>